<proteinExistence type="inferred from homology"/>
<feature type="chain" id="PRO_5045097823" evidence="2">
    <location>
        <begin position="20"/>
        <end position="556"/>
    </location>
</feature>
<feature type="domain" description="Capsule synthesis protein CapA" evidence="3">
    <location>
        <begin position="251"/>
        <end position="491"/>
    </location>
</feature>
<dbReference type="InterPro" id="IPR052169">
    <property type="entry name" value="CW_Biosynth-Accessory"/>
</dbReference>
<evidence type="ECO:0000256" key="2">
    <source>
        <dbReference type="SAM" id="SignalP"/>
    </source>
</evidence>
<keyword evidence="2" id="KW-0732">Signal</keyword>
<keyword evidence="5" id="KW-1185">Reference proteome</keyword>
<dbReference type="InterPro" id="IPR019079">
    <property type="entry name" value="Capsule_synth_CapA"/>
</dbReference>
<comment type="similarity">
    <text evidence="1">Belongs to the CapA family.</text>
</comment>
<evidence type="ECO:0000313" key="5">
    <source>
        <dbReference type="Proteomes" id="UP001254165"/>
    </source>
</evidence>
<dbReference type="Proteomes" id="UP001254165">
    <property type="component" value="Unassembled WGS sequence"/>
</dbReference>
<evidence type="ECO:0000313" key="4">
    <source>
        <dbReference type="EMBL" id="MDT8897419.1"/>
    </source>
</evidence>
<dbReference type="RefSeq" id="WP_315624072.1">
    <property type="nucleotide sequence ID" value="NZ_JAUHMF010000001.1"/>
</dbReference>
<dbReference type="EMBL" id="JAUHMF010000001">
    <property type="protein sequence ID" value="MDT8897419.1"/>
    <property type="molecule type" value="Genomic_DNA"/>
</dbReference>
<dbReference type="PANTHER" id="PTHR33393">
    <property type="entry name" value="POLYGLUTAMINE SYNTHESIS ACCESSORY PROTEIN RV0574C-RELATED"/>
    <property type="match status" value="1"/>
</dbReference>
<dbReference type="SUPFAM" id="SSF56300">
    <property type="entry name" value="Metallo-dependent phosphatases"/>
    <property type="match status" value="1"/>
</dbReference>
<accession>A0ABU3NKN7</accession>
<sequence length="556" mass="62343">MRRLTYLFLLAVVILSGCNGTPQPLLPQGTLYPSEATLTPFQPLSTTTSEPILTTLVPLRLWLPAYLPEGLRRQIAEIPVEMANSETNANITLALGKPEEGIPWVYALVAPFPTIRDDISLQDLLRAWRDEANPLEGPIYVSPSTLEIMQNILGPAGQNVRVEDEAVLLESTWAARPAFAIIPFETLEPRWKVIRVEEQSPIDKHFDPQAYPLTAWFTWQGEASRIAEMENRLKTAGVTLHSNRDAEKLTVLVMTGVTALVRATAAKMEEKGVTYPARDVGDLLRDADLTHISNEVSFSPKCPPPNPNQTSLIFCSDPKYIELLDYVGTDILELTGNHGVDWGRDALLYSLDLYRQRGWAFFAAGENEAQAKAAVTVEHNSNRFAFIGCNPAGPAFIWATADLPGVANCDYPWMEAEIRRLKEAGYLVIATFQYFESYRPDVLPYEQQDFRRLADAGAVIVSGSQAHHPMAMEFYNGSFIHYGLGNLFFDQMHVYVNDRLIEGTRKGFIDQHVFYNGHHISTVLITTMLEDYARPRLMTPEERAAFLSQMFSVSGW</sequence>
<evidence type="ECO:0000256" key="1">
    <source>
        <dbReference type="ARBA" id="ARBA00005662"/>
    </source>
</evidence>
<gene>
    <name evidence="4" type="ORF">QYE77_04005</name>
</gene>
<feature type="signal peptide" evidence="2">
    <location>
        <begin position="1"/>
        <end position="19"/>
    </location>
</feature>
<protein>
    <submittedName>
        <fullName evidence="4">CapA family protein</fullName>
    </submittedName>
</protein>
<name>A0ABU3NKN7_9CHLR</name>
<dbReference type="Pfam" id="PF09587">
    <property type="entry name" value="PGA_cap"/>
    <property type="match status" value="1"/>
</dbReference>
<dbReference type="PROSITE" id="PS51257">
    <property type="entry name" value="PROKAR_LIPOPROTEIN"/>
    <property type="match status" value="1"/>
</dbReference>
<comment type="caution">
    <text evidence="4">The sequence shown here is derived from an EMBL/GenBank/DDBJ whole genome shotgun (WGS) entry which is preliminary data.</text>
</comment>
<dbReference type="PANTHER" id="PTHR33393:SF13">
    <property type="entry name" value="PGA BIOSYNTHESIS PROTEIN CAPA"/>
    <property type="match status" value="1"/>
</dbReference>
<evidence type="ECO:0000259" key="3">
    <source>
        <dbReference type="SMART" id="SM00854"/>
    </source>
</evidence>
<reference evidence="4 5" key="1">
    <citation type="submission" date="2023-07" db="EMBL/GenBank/DDBJ databases">
        <title>Novel species of Thermanaerothrix with wide hydrolytic capabilities.</title>
        <authorList>
            <person name="Zayulina K.S."/>
            <person name="Podosokorskaya O.A."/>
            <person name="Elcheninov A.G."/>
        </authorList>
    </citation>
    <scope>NUCLEOTIDE SEQUENCE [LARGE SCALE GENOMIC DNA]</scope>
    <source>
        <strain evidence="4 5">4228-RoL</strain>
    </source>
</reference>
<organism evidence="4 5">
    <name type="scientific">Thermanaerothrix solaris</name>
    <dbReference type="NCBI Taxonomy" id="3058434"/>
    <lineage>
        <taxon>Bacteria</taxon>
        <taxon>Bacillati</taxon>
        <taxon>Chloroflexota</taxon>
        <taxon>Anaerolineae</taxon>
        <taxon>Anaerolineales</taxon>
        <taxon>Anaerolineaceae</taxon>
        <taxon>Thermanaerothrix</taxon>
    </lineage>
</organism>
<dbReference type="SMART" id="SM00854">
    <property type="entry name" value="PGA_cap"/>
    <property type="match status" value="1"/>
</dbReference>
<dbReference type="InterPro" id="IPR029052">
    <property type="entry name" value="Metallo-depent_PP-like"/>
</dbReference>